<proteinExistence type="predicted"/>
<keyword evidence="3" id="KW-1185">Reference proteome</keyword>
<feature type="compositionally biased region" description="Polar residues" evidence="1">
    <location>
        <begin position="1"/>
        <end position="17"/>
    </location>
</feature>
<dbReference type="InParanoid" id="A0A7N2LEM0"/>
<dbReference type="AlphaFoldDB" id="A0A7N2LEM0"/>
<feature type="region of interest" description="Disordered" evidence="1">
    <location>
        <begin position="1"/>
        <end position="71"/>
    </location>
</feature>
<name>A0A7N2LEM0_QUELO</name>
<dbReference type="EnsemblPlants" id="QL04p018965:mrna">
    <property type="protein sequence ID" value="QL04p018965:mrna"/>
    <property type="gene ID" value="QL04p018965"/>
</dbReference>
<evidence type="ECO:0000313" key="3">
    <source>
        <dbReference type="Proteomes" id="UP000594261"/>
    </source>
</evidence>
<reference evidence="2" key="2">
    <citation type="submission" date="2021-01" db="UniProtKB">
        <authorList>
            <consortium name="EnsemblPlants"/>
        </authorList>
    </citation>
    <scope>IDENTIFICATION</scope>
</reference>
<dbReference type="EMBL" id="LRBV02000004">
    <property type="status" value="NOT_ANNOTATED_CDS"/>
    <property type="molecule type" value="Genomic_DNA"/>
</dbReference>
<evidence type="ECO:0000313" key="2">
    <source>
        <dbReference type="EnsemblPlants" id="QL04p018965:mrna"/>
    </source>
</evidence>
<feature type="compositionally biased region" description="Polar residues" evidence="1">
    <location>
        <begin position="31"/>
        <end position="50"/>
    </location>
</feature>
<dbReference type="Proteomes" id="UP000594261">
    <property type="component" value="Chromosome 4"/>
</dbReference>
<accession>A0A7N2LEM0</accession>
<organism evidence="2 3">
    <name type="scientific">Quercus lobata</name>
    <name type="common">Valley oak</name>
    <dbReference type="NCBI Taxonomy" id="97700"/>
    <lineage>
        <taxon>Eukaryota</taxon>
        <taxon>Viridiplantae</taxon>
        <taxon>Streptophyta</taxon>
        <taxon>Embryophyta</taxon>
        <taxon>Tracheophyta</taxon>
        <taxon>Spermatophyta</taxon>
        <taxon>Magnoliopsida</taxon>
        <taxon>eudicotyledons</taxon>
        <taxon>Gunneridae</taxon>
        <taxon>Pentapetalae</taxon>
        <taxon>rosids</taxon>
        <taxon>fabids</taxon>
        <taxon>Fagales</taxon>
        <taxon>Fagaceae</taxon>
        <taxon>Quercus</taxon>
    </lineage>
</organism>
<sequence>MSSNPIRQDPSRSSSVQAKDPRAPIVPQAPIKTSSSQAPIKTHELQSSTDQDPRAPIKHRSRPTSSDQAPIKTHELRSVSLLSNAATQQPTDGSAIGSKIGRPTQLELQSRAHHIGHGALEIGPIRWSRSQWRCLSGFCAPLRYEGAKPPLVEVYSVSEGSWRVTSGGDSYPPGITISNWHPQAAYLNGVVYFAAYDCGGLPDLWIKVFYSRNVSWFLFMEKTL</sequence>
<protein>
    <submittedName>
        <fullName evidence="2">Uncharacterized protein</fullName>
    </submittedName>
</protein>
<evidence type="ECO:0000256" key="1">
    <source>
        <dbReference type="SAM" id="MobiDB-lite"/>
    </source>
</evidence>
<dbReference type="Gramene" id="QL04p018965:mrna">
    <property type="protein sequence ID" value="QL04p018965:mrna"/>
    <property type="gene ID" value="QL04p018965"/>
</dbReference>
<reference evidence="2 3" key="1">
    <citation type="journal article" date="2016" name="G3 (Bethesda)">
        <title>First Draft Assembly and Annotation of the Genome of a California Endemic Oak Quercus lobata Nee (Fagaceae).</title>
        <authorList>
            <person name="Sork V.L."/>
            <person name="Fitz-Gibbon S.T."/>
            <person name="Puiu D."/>
            <person name="Crepeau M."/>
            <person name="Gugger P.F."/>
            <person name="Sherman R."/>
            <person name="Stevens K."/>
            <person name="Langley C.H."/>
            <person name="Pellegrini M."/>
            <person name="Salzberg S.L."/>
        </authorList>
    </citation>
    <scope>NUCLEOTIDE SEQUENCE [LARGE SCALE GENOMIC DNA]</scope>
    <source>
        <strain evidence="2 3">cv. SW786</strain>
    </source>
</reference>